<evidence type="ECO:0000256" key="11">
    <source>
        <dbReference type="ARBA" id="ARBA00039759"/>
    </source>
</evidence>
<evidence type="ECO:0000259" key="14">
    <source>
        <dbReference type="Pfam" id="PF07522"/>
    </source>
</evidence>
<keyword evidence="3" id="KW-0540">Nuclease</keyword>
<dbReference type="FunFam" id="3.60.15.10:FF:000061">
    <property type="entry name" value="Interstrand crosslink repair protein"/>
    <property type="match status" value="1"/>
</dbReference>
<keyword evidence="10" id="KW-0539">Nucleus</keyword>
<dbReference type="PaxDb" id="3827-XP_004513555.1"/>
<dbReference type="GO" id="GO:0006303">
    <property type="term" value="P:double-strand break repair via nonhomologous end joining"/>
    <property type="evidence" value="ECO:0007669"/>
    <property type="project" value="TreeGrafter"/>
</dbReference>
<dbReference type="GO" id="GO:0004519">
    <property type="term" value="F:endonuclease activity"/>
    <property type="evidence" value="ECO:0007669"/>
    <property type="project" value="UniProtKB-KW"/>
</dbReference>
<dbReference type="Pfam" id="PF07522">
    <property type="entry name" value="DRMBL"/>
    <property type="match status" value="1"/>
</dbReference>
<feature type="domain" description="DNA repair metallo-beta-lactamase" evidence="14">
    <location>
        <begin position="223"/>
        <end position="345"/>
    </location>
</feature>
<dbReference type="SUPFAM" id="SSF56281">
    <property type="entry name" value="Metallo-hydrolase/oxidoreductase"/>
    <property type="match status" value="1"/>
</dbReference>
<evidence type="ECO:0000256" key="4">
    <source>
        <dbReference type="ARBA" id="ARBA00022759"/>
    </source>
</evidence>
<dbReference type="GO" id="GO:0005634">
    <property type="term" value="C:nucleus"/>
    <property type="evidence" value="ECO:0007669"/>
    <property type="project" value="UniProtKB-SubCell"/>
</dbReference>
<evidence type="ECO:0000256" key="13">
    <source>
        <dbReference type="SAM" id="MobiDB-lite"/>
    </source>
</evidence>
<name>A0A1S2Z203_CICAR</name>
<dbReference type="STRING" id="3827.A0A1S2Z203"/>
<evidence type="ECO:0000256" key="2">
    <source>
        <dbReference type="ARBA" id="ARBA00010304"/>
    </source>
</evidence>
<evidence type="ECO:0000256" key="3">
    <source>
        <dbReference type="ARBA" id="ARBA00022722"/>
    </source>
</evidence>
<dbReference type="PANTHER" id="PTHR23240">
    <property type="entry name" value="DNA CROSS-LINK REPAIR PROTEIN PSO2/SNM1-RELATED"/>
    <property type="match status" value="1"/>
</dbReference>
<proteinExistence type="inferred from homology"/>
<comment type="subcellular location">
    <subcellularLocation>
        <location evidence="1">Nucleus</location>
    </subcellularLocation>
</comment>
<dbReference type="GeneID" id="101500618"/>
<keyword evidence="5" id="KW-0227">DNA damage</keyword>
<keyword evidence="15" id="KW-1185">Reference proteome</keyword>
<dbReference type="InterPro" id="IPR011084">
    <property type="entry name" value="DRMBL"/>
</dbReference>
<feature type="compositionally biased region" description="Acidic residues" evidence="13">
    <location>
        <begin position="476"/>
        <end position="487"/>
    </location>
</feature>
<evidence type="ECO:0000313" key="16">
    <source>
        <dbReference type="RefSeq" id="XP_004513555.1"/>
    </source>
</evidence>
<keyword evidence="6" id="KW-0378">Hydrolase</keyword>
<comment type="similarity">
    <text evidence="2">Belongs to the DNA repair metallo-beta-lactamase (DRMBL) family.</text>
</comment>
<dbReference type="AlphaFoldDB" id="A0A1S2Z203"/>
<evidence type="ECO:0000256" key="9">
    <source>
        <dbReference type="ARBA" id="ARBA00023204"/>
    </source>
</evidence>
<dbReference type="Proteomes" id="UP000087171">
    <property type="component" value="Unplaced"/>
</dbReference>
<evidence type="ECO:0000313" key="15">
    <source>
        <dbReference type="Proteomes" id="UP000087171"/>
    </source>
</evidence>
<organism evidence="15 16">
    <name type="scientific">Cicer arietinum</name>
    <name type="common">Chickpea</name>
    <name type="synonym">Garbanzo</name>
    <dbReference type="NCBI Taxonomy" id="3827"/>
    <lineage>
        <taxon>Eukaryota</taxon>
        <taxon>Viridiplantae</taxon>
        <taxon>Streptophyta</taxon>
        <taxon>Embryophyta</taxon>
        <taxon>Tracheophyta</taxon>
        <taxon>Spermatophyta</taxon>
        <taxon>Magnoliopsida</taxon>
        <taxon>eudicotyledons</taxon>
        <taxon>Gunneridae</taxon>
        <taxon>Pentapetalae</taxon>
        <taxon>rosids</taxon>
        <taxon>fabids</taxon>
        <taxon>Fabales</taxon>
        <taxon>Fabaceae</taxon>
        <taxon>Papilionoideae</taxon>
        <taxon>50 kb inversion clade</taxon>
        <taxon>NPAAA clade</taxon>
        <taxon>Hologalegina</taxon>
        <taxon>IRL clade</taxon>
        <taxon>Cicereae</taxon>
        <taxon>Cicer</taxon>
    </lineage>
</organism>
<accession>A0A1S2Z203</accession>
<dbReference type="GO" id="GO:0035312">
    <property type="term" value="F:5'-3' DNA exonuclease activity"/>
    <property type="evidence" value="ECO:0007669"/>
    <property type="project" value="TreeGrafter"/>
</dbReference>
<evidence type="ECO:0000256" key="7">
    <source>
        <dbReference type="ARBA" id="ARBA00022839"/>
    </source>
</evidence>
<protein>
    <recommendedName>
        <fullName evidence="11">Protein artemis</fullName>
    </recommendedName>
    <alternativeName>
        <fullName evidence="12">DNA cross-link repair 1C protein</fullName>
    </alternativeName>
</protein>
<dbReference type="eggNOG" id="KOG1361">
    <property type="taxonomic scope" value="Eukaryota"/>
</dbReference>
<sequence length="487" mass="54709">MENGLISVDRWESGSQAYFLTHLHSDHTQGLSSSWSHGPLFCSSITAKLLPIKFPRFDLSLLRILHIGTSHTLSLRSPSSSSTTTVRVTTFDSCHCPGSIMLLFRGDFGTVLYTGDFRWESNCEKAKIAKEALSAALQDDDGVDVVYLDNTYANPTYDFPSRSVAAQQAIDIISSHPEHDVIIGINTLGKEDLLLQIASVLDIMIWVWPERLQTMDLLGLPDIFTTDTTLTRVRAVPLYSFGADTLEALNLIRPTTRPTIGILPSGLPWIKKSLKKGEFLSGSFLTSRYKRSRPQSANNVEVHMDKQIGKTSPKVFHQHIYSVPYSDHSNFEELEDFIKLVKPTDLKGIVSISTCFIEPMYYFGRLCTGNQPVQVQQLHDRFKMKETDEIKGAVCPETSSEDDDVELNRSKESYKVKESGKRVATVSPETSSSEEDSVELDRNKMKALKVKLSGFRMRRFSALRRTRRGAKSSDLDYFDPDEQMGPS</sequence>
<reference evidence="16" key="1">
    <citation type="submission" date="2025-08" db="UniProtKB">
        <authorList>
            <consortium name="RefSeq"/>
        </authorList>
    </citation>
    <scope>IDENTIFICATION</scope>
    <source>
        <tissue evidence="16">Etiolated seedlings</tissue>
    </source>
</reference>
<dbReference type="RefSeq" id="XP_004513555.1">
    <property type="nucleotide sequence ID" value="XM_004513498.3"/>
</dbReference>
<dbReference type="Gene3D" id="3.60.15.10">
    <property type="entry name" value="Ribonuclease Z/Hydroxyacylglutathione hydrolase-like"/>
    <property type="match status" value="1"/>
</dbReference>
<evidence type="ECO:0000256" key="8">
    <source>
        <dbReference type="ARBA" id="ARBA00023172"/>
    </source>
</evidence>
<dbReference type="InterPro" id="IPR036866">
    <property type="entry name" value="RibonucZ/Hydroxyglut_hydro"/>
</dbReference>
<feature type="region of interest" description="Disordered" evidence="13">
    <location>
        <begin position="417"/>
        <end position="440"/>
    </location>
</feature>
<dbReference type="GO" id="GO:0003684">
    <property type="term" value="F:damaged DNA binding"/>
    <property type="evidence" value="ECO:0007669"/>
    <property type="project" value="TreeGrafter"/>
</dbReference>
<evidence type="ECO:0000256" key="10">
    <source>
        <dbReference type="ARBA" id="ARBA00023242"/>
    </source>
</evidence>
<dbReference type="GO" id="GO:0036297">
    <property type="term" value="P:interstrand cross-link repair"/>
    <property type="evidence" value="ECO:0007669"/>
    <property type="project" value="TreeGrafter"/>
</dbReference>
<keyword evidence="7 16" id="KW-0269">Exonuclease</keyword>
<feature type="region of interest" description="Disordered" evidence="13">
    <location>
        <begin position="464"/>
        <end position="487"/>
    </location>
</feature>
<dbReference type="OrthoDB" id="262529at2759"/>
<evidence type="ECO:0000256" key="5">
    <source>
        <dbReference type="ARBA" id="ARBA00022763"/>
    </source>
</evidence>
<keyword evidence="4" id="KW-0255">Endonuclease</keyword>
<dbReference type="KEGG" id="cam:101500618"/>
<evidence type="ECO:0000256" key="1">
    <source>
        <dbReference type="ARBA" id="ARBA00004123"/>
    </source>
</evidence>
<evidence type="ECO:0000256" key="12">
    <source>
        <dbReference type="ARBA" id="ARBA00042677"/>
    </source>
</evidence>
<dbReference type="PANTHER" id="PTHR23240:SF8">
    <property type="entry name" value="PROTEIN ARTEMIS"/>
    <property type="match status" value="1"/>
</dbReference>
<dbReference type="GO" id="GO:0006310">
    <property type="term" value="P:DNA recombination"/>
    <property type="evidence" value="ECO:0007669"/>
    <property type="project" value="UniProtKB-KW"/>
</dbReference>
<gene>
    <name evidence="16" type="primary">LOC101500618</name>
</gene>
<keyword evidence="8" id="KW-0233">DNA recombination</keyword>
<evidence type="ECO:0000256" key="6">
    <source>
        <dbReference type="ARBA" id="ARBA00022801"/>
    </source>
</evidence>
<dbReference type="Gene3D" id="3.40.50.12650">
    <property type="match status" value="1"/>
</dbReference>
<keyword evidence="9" id="KW-0234">DNA repair</keyword>